<comment type="caution">
    <text evidence="3">The sequence shown here is derived from an EMBL/GenBank/DDBJ whole genome shotgun (WGS) entry which is preliminary data.</text>
</comment>
<feature type="transmembrane region" description="Helical" evidence="1">
    <location>
        <begin position="33"/>
        <end position="52"/>
    </location>
</feature>
<dbReference type="Gene3D" id="3.60.21.10">
    <property type="match status" value="1"/>
</dbReference>
<dbReference type="Pfam" id="PF00149">
    <property type="entry name" value="Metallophos"/>
    <property type="match status" value="1"/>
</dbReference>
<reference evidence="4" key="1">
    <citation type="submission" date="2018-05" db="EMBL/GenBank/DDBJ databases">
        <title>Ignatzschineria dubaiensis sp. nov., isolated from necrotic foot tissues of dromedaries (Camelus dromedarius) and associated maggots in Dubai, United Arab Emirates.</title>
        <authorList>
            <person name="Tsang C.C."/>
            <person name="Tang J.Y.M."/>
            <person name="Fong J.Y.H."/>
            <person name="Kinne J."/>
            <person name="Lee H.H."/>
            <person name="Joseph M."/>
            <person name="Jose S."/>
            <person name="Schuster R.K."/>
            <person name="Tang Y."/>
            <person name="Sivakumar S."/>
            <person name="Chen J.H.K."/>
            <person name="Teng J.L.L."/>
            <person name="Lau S.K.P."/>
            <person name="Wernery U."/>
            <person name="Woo P.C.Y."/>
        </authorList>
    </citation>
    <scope>NUCLEOTIDE SEQUENCE [LARGE SCALE GENOMIC DNA]</scope>
    <source>
        <strain evidence="4">KCTC 22644</strain>
    </source>
</reference>
<evidence type="ECO:0000256" key="1">
    <source>
        <dbReference type="SAM" id="Phobius"/>
    </source>
</evidence>
<feature type="transmembrane region" description="Helical" evidence="1">
    <location>
        <begin position="64"/>
        <end position="90"/>
    </location>
</feature>
<evidence type="ECO:0000313" key="3">
    <source>
        <dbReference type="EMBL" id="PWD80680.1"/>
    </source>
</evidence>
<feature type="transmembrane region" description="Helical" evidence="1">
    <location>
        <begin position="6"/>
        <end position="21"/>
    </location>
</feature>
<keyword evidence="1" id="KW-0472">Membrane</keyword>
<dbReference type="PANTHER" id="PTHR31302">
    <property type="entry name" value="TRANSMEMBRANE PROTEIN WITH METALLOPHOSPHOESTERASE DOMAIN-RELATED"/>
    <property type="match status" value="1"/>
</dbReference>
<dbReference type="GO" id="GO:0016787">
    <property type="term" value="F:hydrolase activity"/>
    <property type="evidence" value="ECO:0007669"/>
    <property type="project" value="InterPro"/>
</dbReference>
<dbReference type="RefSeq" id="WP_109189341.1">
    <property type="nucleotide sequence ID" value="NZ_BMYA01000002.1"/>
</dbReference>
<gene>
    <name evidence="3" type="ORF">DC083_06045</name>
</gene>
<organism evidence="3 4">
    <name type="scientific">Ignatzschineria ureiclastica</name>
    <dbReference type="NCBI Taxonomy" id="472582"/>
    <lineage>
        <taxon>Bacteria</taxon>
        <taxon>Pseudomonadati</taxon>
        <taxon>Pseudomonadota</taxon>
        <taxon>Gammaproteobacteria</taxon>
        <taxon>Cardiobacteriales</taxon>
        <taxon>Ignatzschineriaceae</taxon>
        <taxon>Ignatzschineria</taxon>
    </lineage>
</organism>
<dbReference type="OrthoDB" id="9780884at2"/>
<feature type="domain" description="Calcineurin-like phosphoesterase" evidence="2">
    <location>
        <begin position="179"/>
        <end position="337"/>
    </location>
</feature>
<name>A0A2U2ADE7_9GAMM</name>
<evidence type="ECO:0000259" key="2">
    <source>
        <dbReference type="Pfam" id="PF00149"/>
    </source>
</evidence>
<protein>
    <recommendedName>
        <fullName evidence="2">Calcineurin-like phosphoesterase domain-containing protein</fullName>
    </recommendedName>
</protein>
<dbReference type="InterPro" id="IPR004843">
    <property type="entry name" value="Calcineurin-like_PHP"/>
</dbReference>
<evidence type="ECO:0000313" key="4">
    <source>
        <dbReference type="Proteomes" id="UP000245020"/>
    </source>
</evidence>
<dbReference type="EMBL" id="QEWQ01000004">
    <property type="protein sequence ID" value="PWD80680.1"/>
    <property type="molecule type" value="Genomic_DNA"/>
</dbReference>
<feature type="transmembrane region" description="Helical" evidence="1">
    <location>
        <begin position="111"/>
        <end position="129"/>
    </location>
</feature>
<dbReference type="Proteomes" id="UP000245020">
    <property type="component" value="Unassembled WGS sequence"/>
</dbReference>
<dbReference type="InterPro" id="IPR051158">
    <property type="entry name" value="Metallophosphoesterase_sf"/>
</dbReference>
<keyword evidence="4" id="KW-1185">Reference proteome</keyword>
<proteinExistence type="predicted"/>
<accession>A0A2U2ADE7</accession>
<dbReference type="PANTHER" id="PTHR31302:SF0">
    <property type="entry name" value="TRANSMEMBRANE PROTEIN WITH METALLOPHOSPHOESTERASE DOMAIN"/>
    <property type="match status" value="1"/>
</dbReference>
<sequence length="396" mass="45422">MFIVIMGLYFLIQSYVLWRYYQLVPAKWGLRWIALIIALILTVSLPLSLYFARTMPLPLMAFFYTIGSAWLIGLIYFFLPVFLMDLFRLINWPFQWISSAKLNRFRTKNGLLLSILLIGYAGFFGWANYTYQQKVREHYVVTLSPLTVTQMATHTATQAEHHQSGEAPLQCQNGAEPLRMVMISDLHLGHIIGRDQLERWIDLINRENPDYIFISGDLIDNDVRPLYHQGIEQALGRLAPTKGIYAVLGNHEYLAGVQESIDFFAQTDIQLLRDEVVLLPEGFYLVGRDDKMNKLRQSFEALTAELDPQYPLFVLDHQPTLNQRAEGDLLQFSGHTHDGQVWPYNYVAKWINGVAPGLLQLQEGSHNYLISSGIGLWGGQFRIGTHSDYMVLDVCQ</sequence>
<dbReference type="AlphaFoldDB" id="A0A2U2ADE7"/>
<keyword evidence="1" id="KW-0812">Transmembrane</keyword>
<dbReference type="InterPro" id="IPR029052">
    <property type="entry name" value="Metallo-depent_PP-like"/>
</dbReference>
<dbReference type="SUPFAM" id="SSF56300">
    <property type="entry name" value="Metallo-dependent phosphatases"/>
    <property type="match status" value="1"/>
</dbReference>
<keyword evidence="1" id="KW-1133">Transmembrane helix</keyword>